<dbReference type="PANTHER" id="PTHR30251:SF4">
    <property type="entry name" value="SLR1668 PROTEIN"/>
    <property type="match status" value="1"/>
</dbReference>
<proteinExistence type="predicted"/>
<dbReference type="InterPro" id="IPR013783">
    <property type="entry name" value="Ig-like_fold"/>
</dbReference>
<dbReference type="InterPro" id="IPR008962">
    <property type="entry name" value="PapD-like_sf"/>
</dbReference>
<feature type="domain" description="Pili assembly chaperone N-terminal" evidence="1">
    <location>
        <begin position="25"/>
        <end position="139"/>
    </location>
</feature>
<evidence type="ECO:0000259" key="1">
    <source>
        <dbReference type="Pfam" id="PF00345"/>
    </source>
</evidence>
<dbReference type="EMBL" id="JBEPLU010000001">
    <property type="protein sequence ID" value="MET3526243.1"/>
    <property type="molecule type" value="Genomic_DNA"/>
</dbReference>
<comment type="caution">
    <text evidence="2">The sequence shown here is derived from an EMBL/GenBank/DDBJ whole genome shotgun (WGS) entry which is preliminary data.</text>
</comment>
<accession>A0ABV2EGT1</accession>
<organism evidence="2 3">
    <name type="scientific">Phenylobacterium koreense</name>
    <dbReference type="NCBI Taxonomy" id="266125"/>
    <lineage>
        <taxon>Bacteria</taxon>
        <taxon>Pseudomonadati</taxon>
        <taxon>Pseudomonadota</taxon>
        <taxon>Alphaproteobacteria</taxon>
        <taxon>Caulobacterales</taxon>
        <taxon>Caulobacteraceae</taxon>
        <taxon>Phenylobacterium</taxon>
    </lineage>
</organism>
<dbReference type="Pfam" id="PF00345">
    <property type="entry name" value="PapD_N"/>
    <property type="match status" value="1"/>
</dbReference>
<dbReference type="RefSeq" id="WP_354297343.1">
    <property type="nucleotide sequence ID" value="NZ_JBEPLU010000001.1"/>
</dbReference>
<evidence type="ECO:0000313" key="3">
    <source>
        <dbReference type="Proteomes" id="UP001549110"/>
    </source>
</evidence>
<gene>
    <name evidence="2" type="ORF">ABID41_001338</name>
</gene>
<evidence type="ECO:0000313" key="2">
    <source>
        <dbReference type="EMBL" id="MET3526243.1"/>
    </source>
</evidence>
<dbReference type="InterPro" id="IPR016147">
    <property type="entry name" value="Pili_assmbl_chaperone_N"/>
</dbReference>
<dbReference type="Gene3D" id="2.60.40.10">
    <property type="entry name" value="Immunoglobulins"/>
    <property type="match status" value="1"/>
</dbReference>
<sequence length="245" mass="26300">MRASWWAAACFVAGLIPGVAAAGSLKVFPVRLLLTPQESVQTMTIHNDGAESSRIQLRVYAWRQQDGEDVFEPTRDVLANPALFELPPQGQQIARFGLRTKPGAAEKSYRVFLEEVPTDRPTKIGEVQTLLRISIPIFVPAPGAAPRLSWRARPAGPQKMALAIRNDGGEHVQLNRLSLTRRGGGRIGGSDVSVYLLPGTAKQVLLDVSSRADAGQAIKLDAVTDHGPMSVDLVSEAGPGEAARP</sequence>
<dbReference type="SUPFAM" id="SSF49354">
    <property type="entry name" value="PapD-like"/>
    <property type="match status" value="1"/>
</dbReference>
<reference evidence="2 3" key="1">
    <citation type="submission" date="2024-06" db="EMBL/GenBank/DDBJ databases">
        <title>Genomic Encyclopedia of Type Strains, Phase IV (KMG-IV): sequencing the most valuable type-strain genomes for metagenomic binning, comparative biology and taxonomic classification.</title>
        <authorList>
            <person name="Goeker M."/>
        </authorList>
    </citation>
    <scope>NUCLEOTIDE SEQUENCE [LARGE SCALE GENOMIC DNA]</scope>
    <source>
        <strain evidence="2 3">DSM 17809</strain>
    </source>
</reference>
<dbReference type="Proteomes" id="UP001549110">
    <property type="component" value="Unassembled WGS sequence"/>
</dbReference>
<name>A0ABV2EGT1_9CAUL</name>
<dbReference type="PANTHER" id="PTHR30251">
    <property type="entry name" value="PILUS ASSEMBLY CHAPERONE"/>
    <property type="match status" value="1"/>
</dbReference>
<protein>
    <submittedName>
        <fullName evidence="2">Fimbrial chaperone protein</fullName>
    </submittedName>
</protein>
<dbReference type="InterPro" id="IPR050643">
    <property type="entry name" value="Periplasmic_pilus_chap"/>
</dbReference>
<keyword evidence="3" id="KW-1185">Reference proteome</keyword>